<evidence type="ECO:0000256" key="8">
    <source>
        <dbReference type="ARBA" id="ARBA00022786"/>
    </source>
</evidence>
<comment type="catalytic activity">
    <reaction evidence="1">
        <text>S-ubiquitinyl-[E2 ubiquitin-conjugating enzyme]-L-cysteine + [acceptor protein]-L-lysine = [E2 ubiquitin-conjugating enzyme]-L-cysteine + N(6)-ubiquitinyl-[acceptor protein]-L-lysine.</text>
        <dbReference type="EC" id="2.3.2.27"/>
    </reaction>
</comment>
<dbReference type="EC" id="2.3.2.27" evidence="3"/>
<evidence type="ECO:0000256" key="11">
    <source>
        <dbReference type="ARBA" id="ARBA00023136"/>
    </source>
</evidence>
<reference evidence="14 15" key="1">
    <citation type="journal article" date="2020" name="Nat. Food">
        <title>A phased Vanilla planifolia genome enables genetic improvement of flavour and production.</title>
        <authorList>
            <person name="Hasing T."/>
            <person name="Tang H."/>
            <person name="Brym M."/>
            <person name="Khazi F."/>
            <person name="Huang T."/>
            <person name="Chambers A.H."/>
        </authorList>
    </citation>
    <scope>NUCLEOTIDE SEQUENCE [LARGE SCALE GENOMIC DNA]</scope>
    <source>
        <tissue evidence="14">Leaf</tissue>
    </source>
</reference>
<dbReference type="PANTHER" id="PTHR45977:SF4">
    <property type="entry name" value="RING-TYPE DOMAIN-CONTAINING PROTEIN"/>
    <property type="match status" value="1"/>
</dbReference>
<sequence>MASAMPIYYSHVAHKQIYYTPEEQAEQSGDPHLLVDFSYLLYGEKIECTVPFHQTLDEQSSNLSFLKTIITTLEPMPMEFLMEPELAEMARNNIADEVSSLAQRNVGFAELKILHVKVIVEVCDEETNVELLSEKRMSLVTTEEAFEQEESCAICLEDVSAGELVARTPCLHRFHATCLRRWFENAGSCPLCRFSIDP</sequence>
<dbReference type="GO" id="GO:0016020">
    <property type="term" value="C:membrane"/>
    <property type="evidence" value="ECO:0007669"/>
    <property type="project" value="UniProtKB-SubCell"/>
</dbReference>
<evidence type="ECO:0000256" key="7">
    <source>
        <dbReference type="ARBA" id="ARBA00022771"/>
    </source>
</evidence>
<evidence type="ECO:0000256" key="9">
    <source>
        <dbReference type="ARBA" id="ARBA00022833"/>
    </source>
</evidence>
<evidence type="ECO:0000256" key="10">
    <source>
        <dbReference type="ARBA" id="ARBA00022989"/>
    </source>
</evidence>
<dbReference type="InterPro" id="IPR013083">
    <property type="entry name" value="Znf_RING/FYVE/PHD"/>
</dbReference>
<organism evidence="14 15">
    <name type="scientific">Vanilla planifolia</name>
    <name type="common">Vanilla</name>
    <dbReference type="NCBI Taxonomy" id="51239"/>
    <lineage>
        <taxon>Eukaryota</taxon>
        <taxon>Viridiplantae</taxon>
        <taxon>Streptophyta</taxon>
        <taxon>Embryophyta</taxon>
        <taxon>Tracheophyta</taxon>
        <taxon>Spermatophyta</taxon>
        <taxon>Magnoliopsida</taxon>
        <taxon>Liliopsida</taxon>
        <taxon>Asparagales</taxon>
        <taxon>Orchidaceae</taxon>
        <taxon>Vanilloideae</taxon>
        <taxon>Vanilleae</taxon>
        <taxon>Vanilla</taxon>
    </lineage>
</organism>
<evidence type="ECO:0000256" key="4">
    <source>
        <dbReference type="ARBA" id="ARBA00022679"/>
    </source>
</evidence>
<dbReference type="Gene3D" id="3.30.40.10">
    <property type="entry name" value="Zinc/RING finger domain, C3HC4 (zinc finger)"/>
    <property type="match status" value="1"/>
</dbReference>
<dbReference type="PROSITE" id="PS50089">
    <property type="entry name" value="ZF_RING_2"/>
    <property type="match status" value="1"/>
</dbReference>
<evidence type="ECO:0000256" key="5">
    <source>
        <dbReference type="ARBA" id="ARBA00022692"/>
    </source>
</evidence>
<feature type="domain" description="RING-type" evidence="13">
    <location>
        <begin position="152"/>
        <end position="193"/>
    </location>
</feature>
<dbReference type="SUPFAM" id="SSF57850">
    <property type="entry name" value="RING/U-box"/>
    <property type="match status" value="1"/>
</dbReference>
<dbReference type="SMART" id="SM00184">
    <property type="entry name" value="RING"/>
    <property type="match status" value="1"/>
</dbReference>
<dbReference type="GO" id="GO:0008270">
    <property type="term" value="F:zinc ion binding"/>
    <property type="evidence" value="ECO:0007669"/>
    <property type="project" value="UniProtKB-KW"/>
</dbReference>
<keyword evidence="4" id="KW-0808">Transferase</keyword>
<keyword evidence="9" id="KW-0862">Zinc</keyword>
<evidence type="ECO:0000259" key="13">
    <source>
        <dbReference type="PROSITE" id="PS50089"/>
    </source>
</evidence>
<dbReference type="CDD" id="cd16448">
    <property type="entry name" value="RING-H2"/>
    <property type="match status" value="1"/>
</dbReference>
<dbReference type="GO" id="GO:0016567">
    <property type="term" value="P:protein ubiquitination"/>
    <property type="evidence" value="ECO:0007669"/>
    <property type="project" value="TreeGrafter"/>
</dbReference>
<evidence type="ECO:0000256" key="12">
    <source>
        <dbReference type="PROSITE-ProRule" id="PRU00175"/>
    </source>
</evidence>
<accession>A0A835PNK4</accession>
<keyword evidence="7 12" id="KW-0863">Zinc-finger</keyword>
<dbReference type="Pfam" id="PF13639">
    <property type="entry name" value="zf-RING_2"/>
    <property type="match status" value="1"/>
</dbReference>
<evidence type="ECO:0000313" key="14">
    <source>
        <dbReference type="EMBL" id="KAG0457296.1"/>
    </source>
</evidence>
<keyword evidence="5" id="KW-0812">Transmembrane</keyword>
<dbReference type="GO" id="GO:0061630">
    <property type="term" value="F:ubiquitin protein ligase activity"/>
    <property type="evidence" value="ECO:0007669"/>
    <property type="project" value="UniProtKB-EC"/>
</dbReference>
<keyword evidence="10" id="KW-1133">Transmembrane helix</keyword>
<name>A0A835PNK4_VANPL</name>
<dbReference type="OrthoDB" id="419598at2759"/>
<protein>
    <recommendedName>
        <fullName evidence="3">RING-type E3 ubiquitin transferase</fullName>
        <ecNumber evidence="3">2.3.2.27</ecNumber>
    </recommendedName>
</protein>
<comment type="subcellular location">
    <subcellularLocation>
        <location evidence="2">Membrane</location>
        <topology evidence="2">Multi-pass membrane protein</topology>
    </subcellularLocation>
</comment>
<dbReference type="AlphaFoldDB" id="A0A835PNK4"/>
<comment type="caution">
    <text evidence="14">The sequence shown here is derived from an EMBL/GenBank/DDBJ whole genome shotgun (WGS) entry which is preliminary data.</text>
</comment>
<evidence type="ECO:0000256" key="6">
    <source>
        <dbReference type="ARBA" id="ARBA00022723"/>
    </source>
</evidence>
<keyword evidence="8" id="KW-0833">Ubl conjugation pathway</keyword>
<evidence type="ECO:0000256" key="3">
    <source>
        <dbReference type="ARBA" id="ARBA00012483"/>
    </source>
</evidence>
<evidence type="ECO:0000256" key="1">
    <source>
        <dbReference type="ARBA" id="ARBA00000900"/>
    </source>
</evidence>
<dbReference type="EMBL" id="JADCNL010000012">
    <property type="protein sequence ID" value="KAG0457296.1"/>
    <property type="molecule type" value="Genomic_DNA"/>
</dbReference>
<dbReference type="GO" id="GO:0006511">
    <property type="term" value="P:ubiquitin-dependent protein catabolic process"/>
    <property type="evidence" value="ECO:0007669"/>
    <property type="project" value="TreeGrafter"/>
</dbReference>
<keyword evidence="6" id="KW-0479">Metal-binding</keyword>
<evidence type="ECO:0000256" key="2">
    <source>
        <dbReference type="ARBA" id="ARBA00004141"/>
    </source>
</evidence>
<keyword evidence="11" id="KW-0472">Membrane</keyword>
<dbReference type="PANTHER" id="PTHR45977">
    <property type="entry name" value="TARGET OF ERK KINASE MPK-1"/>
    <property type="match status" value="1"/>
</dbReference>
<keyword evidence="15" id="KW-1185">Reference proteome</keyword>
<proteinExistence type="predicted"/>
<evidence type="ECO:0000313" key="15">
    <source>
        <dbReference type="Proteomes" id="UP000636800"/>
    </source>
</evidence>
<gene>
    <name evidence="14" type="ORF">HPP92_022453</name>
</gene>
<dbReference type="InterPro" id="IPR001841">
    <property type="entry name" value="Znf_RING"/>
</dbReference>
<dbReference type="Proteomes" id="UP000636800">
    <property type="component" value="Chromosome 12"/>
</dbReference>